<name>A0AAN5YLW8_ASPLE</name>
<dbReference type="Gene3D" id="2.40.370.10">
    <property type="entry name" value="AttH-like domain"/>
    <property type="match status" value="1"/>
</dbReference>
<protein>
    <recommendedName>
        <fullName evidence="3">AttH domain-containing protein</fullName>
    </recommendedName>
</protein>
<sequence>MNFSQQTRGEKKGKENMRSLLVVLVAFLSAVNGLKVPSFAPPKFPASTIDNDGTHAGRYDVRKTMVWLDEENPNNLNSYFFLFWLTAVDGRKYHVTLAPNFFRGSTTGIFRVEDLQDLSSTGATVFAPGTGSTEFLDFRSEVQNLTSPRGSDNYTDLTISTNYAGVQLNVHMTPTGKNLYVGGGGGITLSSDGNDFRRVIPGYSWYWGNPTLRLNGTLTVNGEQIAIDRDQSRGYFERQWGEFGISGGHYGYWLYLSNGLMIHGWVVGPTVEQPFGVPAWATVWHPNGVHEVVEVGKNTTAFDVWKSEYSGLDYFKQVKLDIPTRQARFNIHQLIRESELHPLPGTNGYNISEAYAQGEGVWEGEHVAFFGHLEQLSYW</sequence>
<dbReference type="InterPro" id="IPR053112">
    <property type="entry name" value="Fungal_Dehydratase/Hydratase"/>
</dbReference>
<dbReference type="InterPro" id="IPR023374">
    <property type="entry name" value="AttH-like_dom_sf"/>
</dbReference>
<proteinExistence type="predicted"/>
<dbReference type="PANTHER" id="PTHR40617:SF1">
    <property type="entry name" value="ATTH DOMAIN-CONTAINING PROTEIN-RELATED"/>
    <property type="match status" value="1"/>
</dbReference>
<reference evidence="1" key="2">
    <citation type="submission" date="2020-04" db="EMBL/GenBank/DDBJ databases">
        <authorList>
            <person name="Santos R.A.C."/>
            <person name="Steenwyk J.L."/>
            <person name="Rivero-Menendez O."/>
            <person name="Mead M.E."/>
            <person name="Silva L.P."/>
            <person name="Bastos R.W."/>
            <person name="Alastruey-Izquierdo A."/>
            <person name="Goldman G.H."/>
            <person name="Rokas A."/>
        </authorList>
    </citation>
    <scope>NUCLEOTIDE SEQUENCE</scope>
    <source>
        <strain evidence="1">CNM-CM8927</strain>
    </source>
</reference>
<dbReference type="AlphaFoldDB" id="A0AAN5YLW8"/>
<dbReference type="Proteomes" id="UP000649114">
    <property type="component" value="Unassembled WGS sequence"/>
</dbReference>
<evidence type="ECO:0000313" key="2">
    <source>
        <dbReference type="Proteomes" id="UP000649114"/>
    </source>
</evidence>
<gene>
    <name evidence="1" type="ORF">CNMCM8927_008607</name>
</gene>
<comment type="caution">
    <text evidence="1">The sequence shown here is derived from an EMBL/GenBank/DDBJ whole genome shotgun (WGS) entry which is preliminary data.</text>
</comment>
<reference evidence="1" key="1">
    <citation type="journal article" date="2020" name="bioRxiv">
        <title>Genomic and phenotypic heterogeneity of clinical isolates of the human pathogens Aspergillus fumigatus, Aspergillus lentulus and Aspergillus fumigatiaffinis.</title>
        <authorList>
            <person name="dos Santos R.A.C."/>
            <person name="Steenwyk J.L."/>
            <person name="Rivero-Menendez O."/>
            <person name="Mead M.E."/>
            <person name="Silva L.P."/>
            <person name="Bastos R.W."/>
            <person name="Alastruey-Izquierdo A."/>
            <person name="Goldman G.H."/>
            <person name="Rokas A."/>
        </authorList>
    </citation>
    <scope>NUCLEOTIDE SEQUENCE</scope>
    <source>
        <strain evidence="1">CNM-CM8927</strain>
    </source>
</reference>
<evidence type="ECO:0008006" key="3">
    <source>
        <dbReference type="Google" id="ProtNLM"/>
    </source>
</evidence>
<dbReference type="SUPFAM" id="SSF159245">
    <property type="entry name" value="AttH-like"/>
    <property type="match status" value="1"/>
</dbReference>
<accession>A0AAN5YLW8</accession>
<dbReference type="PANTHER" id="PTHR40617">
    <property type="entry name" value="TERPENE CYCLASE ASQC"/>
    <property type="match status" value="1"/>
</dbReference>
<organism evidence="1 2">
    <name type="scientific">Aspergillus lentulus</name>
    <dbReference type="NCBI Taxonomy" id="293939"/>
    <lineage>
        <taxon>Eukaryota</taxon>
        <taxon>Fungi</taxon>
        <taxon>Dikarya</taxon>
        <taxon>Ascomycota</taxon>
        <taxon>Pezizomycotina</taxon>
        <taxon>Eurotiomycetes</taxon>
        <taxon>Eurotiomycetidae</taxon>
        <taxon>Eurotiales</taxon>
        <taxon>Aspergillaceae</taxon>
        <taxon>Aspergillus</taxon>
        <taxon>Aspergillus subgen. Fumigati</taxon>
    </lineage>
</organism>
<dbReference type="EMBL" id="JAAAPU010000077">
    <property type="protein sequence ID" value="KAF4203560.1"/>
    <property type="molecule type" value="Genomic_DNA"/>
</dbReference>
<evidence type="ECO:0000313" key="1">
    <source>
        <dbReference type="EMBL" id="KAF4203560.1"/>
    </source>
</evidence>